<evidence type="ECO:0000313" key="4">
    <source>
        <dbReference type="Proteomes" id="UP000540698"/>
    </source>
</evidence>
<accession>A0A7X6R6Y5</accession>
<sequence>MRGAFVGSAAGAVSIAAHALGGGALSPGAAPIALLIAACAAVGVLAGTRPHRRGPGEIMATLAVGQAVAHVASTLSAADHHHASTTSAMLLTHLAAVPLGALLIRAAEQGVLRAVSDVRHAVRVLADGPSAPVRLGSFAFGRALPRPRRLLLGSGSGLRGPPLRA</sequence>
<reference evidence="3 4" key="1">
    <citation type="submission" date="2020-04" db="EMBL/GenBank/DDBJ databases">
        <title>MicrobeNet Type strains.</title>
        <authorList>
            <person name="Nicholson A.C."/>
        </authorList>
    </citation>
    <scope>NUCLEOTIDE SEQUENCE [LARGE SCALE GENOMIC DNA]</scope>
    <source>
        <strain evidence="3 4">DSM 44956</strain>
    </source>
</reference>
<dbReference type="EMBL" id="JAAXOS010000022">
    <property type="protein sequence ID" value="NKY30877.1"/>
    <property type="molecule type" value="Genomic_DNA"/>
</dbReference>
<comment type="caution">
    <text evidence="3">The sequence shown here is derived from an EMBL/GenBank/DDBJ whole genome shotgun (WGS) entry which is preliminary data.</text>
</comment>
<feature type="transmembrane region" description="Helical" evidence="1">
    <location>
        <begin position="29"/>
        <end position="46"/>
    </location>
</feature>
<evidence type="ECO:0000256" key="1">
    <source>
        <dbReference type="SAM" id="Phobius"/>
    </source>
</evidence>
<keyword evidence="1" id="KW-0812">Transmembrane</keyword>
<proteinExistence type="predicted"/>
<feature type="signal peptide" evidence="2">
    <location>
        <begin position="1"/>
        <end position="19"/>
    </location>
</feature>
<feature type="chain" id="PRO_5039017765" evidence="2">
    <location>
        <begin position="20"/>
        <end position="165"/>
    </location>
</feature>
<organism evidence="3 4">
    <name type="scientific">Nocardia gamkensis</name>
    <dbReference type="NCBI Taxonomy" id="352869"/>
    <lineage>
        <taxon>Bacteria</taxon>
        <taxon>Bacillati</taxon>
        <taxon>Actinomycetota</taxon>
        <taxon>Actinomycetes</taxon>
        <taxon>Mycobacteriales</taxon>
        <taxon>Nocardiaceae</taxon>
        <taxon>Nocardia</taxon>
    </lineage>
</organism>
<keyword evidence="1" id="KW-0472">Membrane</keyword>
<dbReference type="AlphaFoldDB" id="A0A7X6R6Y5"/>
<dbReference type="Proteomes" id="UP000540698">
    <property type="component" value="Unassembled WGS sequence"/>
</dbReference>
<protein>
    <submittedName>
        <fullName evidence="3">Uncharacterized protein</fullName>
    </submittedName>
</protein>
<keyword evidence="4" id="KW-1185">Reference proteome</keyword>
<evidence type="ECO:0000256" key="2">
    <source>
        <dbReference type="SAM" id="SignalP"/>
    </source>
</evidence>
<gene>
    <name evidence="3" type="ORF">HGB38_32415</name>
</gene>
<keyword evidence="2" id="KW-0732">Signal</keyword>
<evidence type="ECO:0000313" key="3">
    <source>
        <dbReference type="EMBL" id="NKY30877.1"/>
    </source>
</evidence>
<keyword evidence="1" id="KW-1133">Transmembrane helix</keyword>
<name>A0A7X6R6Y5_9NOCA</name>